<dbReference type="PROSITE" id="PS50089">
    <property type="entry name" value="ZF_RING_2"/>
    <property type="match status" value="1"/>
</dbReference>
<accession>A0ABR0WXP8</accession>
<evidence type="ECO:0000313" key="4">
    <source>
        <dbReference type="EMBL" id="KAK6150810.1"/>
    </source>
</evidence>
<keyword evidence="1" id="KW-0862">Zinc</keyword>
<dbReference type="InterPro" id="IPR001841">
    <property type="entry name" value="Znf_RING"/>
</dbReference>
<dbReference type="PANTHER" id="PTHR46400:SF8">
    <property type="entry name" value="E3 UBIQUITIN LIGASE BIG BROTHER-RELATED-LIKE ISOFORM X1"/>
    <property type="match status" value="1"/>
</dbReference>
<dbReference type="InterPro" id="IPR033276">
    <property type="entry name" value="BB"/>
</dbReference>
<dbReference type="SMART" id="SM00184">
    <property type="entry name" value="RING"/>
    <property type="match status" value="1"/>
</dbReference>
<sequence length="196" mass="22773">MDEERRKRTRRTTLDQLEEERIFPVLETIESENDEVGDTNTTSASDSDEDFEYSDEEFFYGGIQSELDLSEDEYDEYDFDQEMEEDDVDPDELSYEELLALGEMVGVENTGISEAEISKHLHPFTCHSTTNLLIDRCVICQVEYEQGEELVTLQCDHLYHRDCIAKWLQVKKICPICNNDVSCPEIPNTNSTMNKR</sequence>
<keyword evidence="5" id="KW-1185">Reference proteome</keyword>
<dbReference type="Gene3D" id="3.30.40.10">
    <property type="entry name" value="Zinc/RING finger domain, C3HC4 (zinc finger)"/>
    <property type="match status" value="1"/>
</dbReference>
<name>A0ABR0WXP8_REHGL</name>
<feature type="domain" description="RING-type" evidence="3">
    <location>
        <begin position="137"/>
        <end position="178"/>
    </location>
</feature>
<feature type="region of interest" description="Disordered" evidence="2">
    <location>
        <begin position="27"/>
        <end position="52"/>
    </location>
</feature>
<proteinExistence type="predicted"/>
<dbReference type="SUPFAM" id="SSF57850">
    <property type="entry name" value="RING/U-box"/>
    <property type="match status" value="1"/>
</dbReference>
<evidence type="ECO:0000256" key="1">
    <source>
        <dbReference type="PROSITE-ProRule" id="PRU00175"/>
    </source>
</evidence>
<organism evidence="4 5">
    <name type="scientific">Rehmannia glutinosa</name>
    <name type="common">Chinese foxglove</name>
    <dbReference type="NCBI Taxonomy" id="99300"/>
    <lineage>
        <taxon>Eukaryota</taxon>
        <taxon>Viridiplantae</taxon>
        <taxon>Streptophyta</taxon>
        <taxon>Embryophyta</taxon>
        <taxon>Tracheophyta</taxon>
        <taxon>Spermatophyta</taxon>
        <taxon>Magnoliopsida</taxon>
        <taxon>eudicotyledons</taxon>
        <taxon>Gunneridae</taxon>
        <taxon>Pentapetalae</taxon>
        <taxon>asterids</taxon>
        <taxon>lamiids</taxon>
        <taxon>Lamiales</taxon>
        <taxon>Orobanchaceae</taxon>
        <taxon>Rehmannieae</taxon>
        <taxon>Rehmannia</taxon>
    </lineage>
</organism>
<dbReference type="EMBL" id="JABTTQ020000008">
    <property type="protein sequence ID" value="KAK6150810.1"/>
    <property type="molecule type" value="Genomic_DNA"/>
</dbReference>
<dbReference type="PANTHER" id="PTHR46400">
    <property type="entry name" value="RING/U-BOX SUPERFAMILY PROTEIN"/>
    <property type="match status" value="1"/>
</dbReference>
<dbReference type="Proteomes" id="UP001318860">
    <property type="component" value="Unassembled WGS sequence"/>
</dbReference>
<reference evidence="4 5" key="1">
    <citation type="journal article" date="2021" name="Comput. Struct. Biotechnol. J.">
        <title>De novo genome assembly of the potent medicinal plant Rehmannia glutinosa using nanopore technology.</title>
        <authorList>
            <person name="Ma L."/>
            <person name="Dong C."/>
            <person name="Song C."/>
            <person name="Wang X."/>
            <person name="Zheng X."/>
            <person name="Niu Y."/>
            <person name="Chen S."/>
            <person name="Feng W."/>
        </authorList>
    </citation>
    <scope>NUCLEOTIDE SEQUENCE [LARGE SCALE GENOMIC DNA]</scope>
    <source>
        <strain evidence="4">DH-2019</strain>
    </source>
</reference>
<evidence type="ECO:0000313" key="5">
    <source>
        <dbReference type="Proteomes" id="UP001318860"/>
    </source>
</evidence>
<dbReference type="Pfam" id="PF13639">
    <property type="entry name" value="zf-RING_2"/>
    <property type="match status" value="1"/>
</dbReference>
<evidence type="ECO:0000259" key="3">
    <source>
        <dbReference type="PROSITE" id="PS50089"/>
    </source>
</evidence>
<evidence type="ECO:0000256" key="2">
    <source>
        <dbReference type="SAM" id="MobiDB-lite"/>
    </source>
</evidence>
<gene>
    <name evidence="4" type="ORF">DH2020_015742</name>
</gene>
<protein>
    <recommendedName>
        <fullName evidence="3">RING-type domain-containing protein</fullName>
    </recommendedName>
</protein>
<dbReference type="InterPro" id="IPR013083">
    <property type="entry name" value="Znf_RING/FYVE/PHD"/>
</dbReference>
<keyword evidence="1" id="KW-0863">Zinc-finger</keyword>
<comment type="caution">
    <text evidence="4">The sequence shown here is derived from an EMBL/GenBank/DDBJ whole genome shotgun (WGS) entry which is preliminary data.</text>
</comment>
<keyword evidence="1" id="KW-0479">Metal-binding</keyword>